<evidence type="ECO:0000256" key="5">
    <source>
        <dbReference type="ARBA" id="ARBA00022960"/>
    </source>
</evidence>
<keyword evidence="2" id="KW-0328">Glycosyltransferase</keyword>
<evidence type="ECO:0000256" key="4">
    <source>
        <dbReference type="ARBA" id="ARBA00022692"/>
    </source>
</evidence>
<protein>
    <recommendedName>
        <fullName evidence="10">Penicillin-binding protein transpeptidase domain-containing protein</fullName>
    </recommendedName>
</protein>
<keyword evidence="8" id="KW-0472">Membrane</keyword>
<dbReference type="GO" id="GO:0009252">
    <property type="term" value="P:peptidoglycan biosynthetic process"/>
    <property type="evidence" value="ECO:0007669"/>
    <property type="project" value="UniProtKB-KW"/>
</dbReference>
<sequence length="205" mass="22630">MSPLQMAGAFSAFANEGERMETHAIVRIENADGKEVAAWKEKSTKVTSVAAVDKMNAMLLGTVEYGTAKNAAVSGYEIAGKTGSTQVPIEGVSGVKDQWFIGYSPSLVGAVWAGYDKTDAKHYLTTHSSEGSALIFQKIMSKALQNQAAQSFKAQDIGPLIAEQQALIAEQQEKEEEDKRRQYWIDKGKEIREGLNKWRDWEVPW</sequence>
<evidence type="ECO:0000259" key="10">
    <source>
        <dbReference type="Pfam" id="PF00905"/>
    </source>
</evidence>
<evidence type="ECO:0000313" key="11">
    <source>
        <dbReference type="EMBL" id="MBR8645408.1"/>
    </source>
</evidence>
<reference evidence="11" key="1">
    <citation type="submission" date="2021-04" db="EMBL/GenBank/DDBJ databases">
        <title>Whole genome sequencing of Enterococci isolates from hospitalized patients.</title>
        <authorList>
            <person name="Ogoti B.M."/>
            <person name="Onyambu F.G."/>
        </authorList>
    </citation>
    <scope>NUCLEOTIDE SEQUENCE</scope>
    <source>
        <strain evidence="11">242</strain>
    </source>
</reference>
<comment type="caution">
    <text evidence="11">The sequence shown here is derived from an EMBL/GenBank/DDBJ whole genome shotgun (WGS) entry which is preliminary data.</text>
</comment>
<dbReference type="GO" id="GO:0071555">
    <property type="term" value="P:cell wall organization"/>
    <property type="evidence" value="ECO:0007669"/>
    <property type="project" value="UniProtKB-KW"/>
</dbReference>
<dbReference type="InterPro" id="IPR050396">
    <property type="entry name" value="Glycosyltr_51/Transpeptidase"/>
</dbReference>
<dbReference type="GO" id="GO:0030288">
    <property type="term" value="C:outer membrane-bounded periplasmic space"/>
    <property type="evidence" value="ECO:0007669"/>
    <property type="project" value="TreeGrafter"/>
</dbReference>
<keyword evidence="7" id="KW-1133">Transmembrane helix</keyword>
<dbReference type="PANTHER" id="PTHR32282:SF32">
    <property type="entry name" value="PENICILLIN-BINDING PROTEIN 2A"/>
    <property type="match status" value="1"/>
</dbReference>
<organism evidence="11 12">
    <name type="scientific">Peribacillus frigoritolerans</name>
    <dbReference type="NCBI Taxonomy" id="450367"/>
    <lineage>
        <taxon>Bacteria</taxon>
        <taxon>Bacillati</taxon>
        <taxon>Bacillota</taxon>
        <taxon>Bacilli</taxon>
        <taxon>Bacillales</taxon>
        <taxon>Bacillaceae</taxon>
        <taxon>Peribacillus</taxon>
    </lineage>
</organism>
<evidence type="ECO:0000256" key="3">
    <source>
        <dbReference type="ARBA" id="ARBA00022679"/>
    </source>
</evidence>
<evidence type="ECO:0000256" key="7">
    <source>
        <dbReference type="ARBA" id="ARBA00022989"/>
    </source>
</evidence>
<gene>
    <name evidence="11" type="ORF">KEH51_18320</name>
</gene>
<dbReference type="GO" id="GO:0008360">
    <property type="term" value="P:regulation of cell shape"/>
    <property type="evidence" value="ECO:0007669"/>
    <property type="project" value="UniProtKB-KW"/>
</dbReference>
<keyword evidence="1" id="KW-1003">Cell membrane</keyword>
<keyword evidence="4" id="KW-0812">Transmembrane</keyword>
<keyword evidence="5" id="KW-0133">Cell shape</keyword>
<evidence type="ECO:0000256" key="6">
    <source>
        <dbReference type="ARBA" id="ARBA00022984"/>
    </source>
</evidence>
<dbReference type="Gene3D" id="3.40.710.10">
    <property type="entry name" value="DD-peptidase/beta-lactamase superfamily"/>
    <property type="match status" value="1"/>
</dbReference>
<evidence type="ECO:0000256" key="8">
    <source>
        <dbReference type="ARBA" id="ARBA00023136"/>
    </source>
</evidence>
<evidence type="ECO:0000256" key="9">
    <source>
        <dbReference type="ARBA" id="ARBA00023316"/>
    </source>
</evidence>
<dbReference type="PANTHER" id="PTHR32282">
    <property type="entry name" value="BINDING PROTEIN TRANSPEPTIDASE, PUTATIVE-RELATED"/>
    <property type="match status" value="1"/>
</dbReference>
<dbReference type="Proteomes" id="UP000680045">
    <property type="component" value="Unassembled WGS sequence"/>
</dbReference>
<keyword evidence="3" id="KW-0808">Transferase</keyword>
<dbReference type="SUPFAM" id="SSF56601">
    <property type="entry name" value="beta-lactamase/transpeptidase-like"/>
    <property type="match status" value="1"/>
</dbReference>
<accession>A0A941J330</accession>
<dbReference type="GO" id="GO:0008658">
    <property type="term" value="F:penicillin binding"/>
    <property type="evidence" value="ECO:0007669"/>
    <property type="project" value="InterPro"/>
</dbReference>
<evidence type="ECO:0000256" key="2">
    <source>
        <dbReference type="ARBA" id="ARBA00022676"/>
    </source>
</evidence>
<feature type="domain" description="Penicillin-binding protein transpeptidase" evidence="10">
    <location>
        <begin position="1"/>
        <end position="140"/>
    </location>
</feature>
<keyword evidence="9" id="KW-0961">Cell wall biogenesis/degradation</keyword>
<dbReference type="InterPro" id="IPR001460">
    <property type="entry name" value="PCN-bd_Tpept"/>
</dbReference>
<dbReference type="GO" id="GO:0008955">
    <property type="term" value="F:peptidoglycan glycosyltransferase activity"/>
    <property type="evidence" value="ECO:0007669"/>
    <property type="project" value="TreeGrafter"/>
</dbReference>
<evidence type="ECO:0000256" key="1">
    <source>
        <dbReference type="ARBA" id="ARBA00022475"/>
    </source>
</evidence>
<keyword evidence="6" id="KW-0573">Peptidoglycan synthesis</keyword>
<evidence type="ECO:0000313" key="12">
    <source>
        <dbReference type="Proteomes" id="UP000680045"/>
    </source>
</evidence>
<proteinExistence type="predicted"/>
<dbReference type="Pfam" id="PF00905">
    <property type="entry name" value="Transpeptidase"/>
    <property type="match status" value="1"/>
</dbReference>
<dbReference type="AlphaFoldDB" id="A0A941J330"/>
<dbReference type="EMBL" id="JAGTPW010000034">
    <property type="protein sequence ID" value="MBR8645408.1"/>
    <property type="molecule type" value="Genomic_DNA"/>
</dbReference>
<name>A0A941J330_9BACI</name>
<dbReference type="InterPro" id="IPR012338">
    <property type="entry name" value="Beta-lactam/transpept-like"/>
</dbReference>